<feature type="transmembrane region" description="Helical" evidence="5">
    <location>
        <begin position="232"/>
        <end position="253"/>
    </location>
</feature>
<name>A0A6P7LUL5_BETSP</name>
<dbReference type="AlphaFoldDB" id="A0A6P7LUL5"/>
<dbReference type="RefSeq" id="XP_028997604.1">
    <property type="nucleotide sequence ID" value="XM_029141771.3"/>
</dbReference>
<organism evidence="8 9">
    <name type="scientific">Betta splendens</name>
    <name type="common">Siamese fighting fish</name>
    <dbReference type="NCBI Taxonomy" id="158456"/>
    <lineage>
        <taxon>Eukaryota</taxon>
        <taxon>Metazoa</taxon>
        <taxon>Chordata</taxon>
        <taxon>Craniata</taxon>
        <taxon>Vertebrata</taxon>
        <taxon>Euteleostomi</taxon>
        <taxon>Actinopterygii</taxon>
        <taxon>Neopterygii</taxon>
        <taxon>Teleostei</taxon>
        <taxon>Neoteleostei</taxon>
        <taxon>Acanthomorphata</taxon>
        <taxon>Anabantaria</taxon>
        <taxon>Anabantiformes</taxon>
        <taxon>Anabantoidei</taxon>
        <taxon>Osphronemidae</taxon>
        <taxon>Betta</taxon>
    </lineage>
</organism>
<dbReference type="Gene3D" id="2.60.40.10">
    <property type="entry name" value="Immunoglobulins"/>
    <property type="match status" value="1"/>
</dbReference>
<evidence type="ECO:0000313" key="9">
    <source>
        <dbReference type="RefSeq" id="XP_028997604.1"/>
    </source>
</evidence>
<sequence length="274" mass="30476">MRLRVLILLLQVGLSESSGEVFGFLGDNITLQSGADPSLSLTRIEWSILSNNTFIATYRDGTKSLNRFYQYKDRLDINVSTGDLMIYNLTTKDEMTYTVDFTSDNEKKKTKVKLTVKKRLQKPNIRTQTFLPSGRVKTGCWIEMLCSASEEGVEVFWQVPPSDVTTFNTTRGRDALLLAFMNSTQASATFNCTTSKSMVTTWSTVAPVCKDEQTHPSIQPHLDQPSTRDTRFTLVVLAAFVGCCLPVVIVIIWRKEINSSQAAAVGTSTTDLAS</sequence>
<dbReference type="SUPFAM" id="SSF48726">
    <property type="entry name" value="Immunoglobulin"/>
    <property type="match status" value="1"/>
</dbReference>
<reference evidence="9" key="1">
    <citation type="submission" date="2025-08" db="UniProtKB">
        <authorList>
            <consortium name="RefSeq"/>
        </authorList>
    </citation>
    <scope>IDENTIFICATION</scope>
</reference>
<dbReference type="GO" id="GO:0005911">
    <property type="term" value="C:cell-cell junction"/>
    <property type="evidence" value="ECO:0007669"/>
    <property type="project" value="TreeGrafter"/>
</dbReference>
<accession>A0A6P7LUL5</accession>
<evidence type="ECO:0000313" key="8">
    <source>
        <dbReference type="Proteomes" id="UP000515150"/>
    </source>
</evidence>
<keyword evidence="2 6" id="KW-0732">Signal</keyword>
<dbReference type="OrthoDB" id="8958824at2759"/>
<keyword evidence="4" id="KW-0325">Glycoprotein</keyword>
<dbReference type="GeneID" id="114849943"/>
<dbReference type="PANTHER" id="PTHR12080">
    <property type="entry name" value="SIGNALING LYMPHOCYTIC ACTIVATION MOLECULE"/>
    <property type="match status" value="1"/>
</dbReference>
<dbReference type="InterPro" id="IPR036179">
    <property type="entry name" value="Ig-like_dom_sf"/>
</dbReference>
<gene>
    <name evidence="9" type="primary">si:cabz01074946.1</name>
</gene>
<keyword evidence="3 5" id="KW-0472">Membrane</keyword>
<evidence type="ECO:0000256" key="6">
    <source>
        <dbReference type="SAM" id="SignalP"/>
    </source>
</evidence>
<feature type="domain" description="Ig-like" evidence="7">
    <location>
        <begin position="123"/>
        <end position="206"/>
    </location>
</feature>
<dbReference type="FunCoup" id="A0A6P7LUL5">
    <property type="interactions" value="14"/>
</dbReference>
<evidence type="ECO:0000256" key="5">
    <source>
        <dbReference type="SAM" id="Phobius"/>
    </source>
</evidence>
<proteinExistence type="predicted"/>
<feature type="signal peptide" evidence="6">
    <location>
        <begin position="1"/>
        <end position="17"/>
    </location>
</feature>
<evidence type="ECO:0000256" key="4">
    <source>
        <dbReference type="ARBA" id="ARBA00023180"/>
    </source>
</evidence>
<dbReference type="InterPro" id="IPR003599">
    <property type="entry name" value="Ig_sub"/>
</dbReference>
<keyword evidence="8" id="KW-1185">Reference proteome</keyword>
<evidence type="ECO:0000256" key="1">
    <source>
        <dbReference type="ARBA" id="ARBA00004370"/>
    </source>
</evidence>
<comment type="subcellular location">
    <subcellularLocation>
        <location evidence="1">Membrane</location>
    </subcellularLocation>
</comment>
<dbReference type="KEGG" id="bspl:114849943"/>
<feature type="chain" id="PRO_5028484903" evidence="6">
    <location>
        <begin position="18"/>
        <end position="274"/>
    </location>
</feature>
<dbReference type="InterPro" id="IPR015631">
    <property type="entry name" value="CD2/SLAM_rcpt"/>
</dbReference>
<keyword evidence="5" id="KW-1133">Transmembrane helix</keyword>
<dbReference type="PROSITE" id="PS50835">
    <property type="entry name" value="IG_LIKE"/>
    <property type="match status" value="1"/>
</dbReference>
<dbReference type="InterPro" id="IPR013783">
    <property type="entry name" value="Ig-like_fold"/>
</dbReference>
<dbReference type="Proteomes" id="UP000515150">
    <property type="component" value="Chromosome 2"/>
</dbReference>
<protein>
    <submittedName>
        <fullName evidence="9">Uncharacterized protein si:cabz01074946.1 isoform X1</fullName>
    </submittedName>
</protein>
<dbReference type="InParanoid" id="A0A6P7LUL5"/>
<keyword evidence="5" id="KW-0812">Transmembrane</keyword>
<evidence type="ECO:0000256" key="3">
    <source>
        <dbReference type="ARBA" id="ARBA00023136"/>
    </source>
</evidence>
<evidence type="ECO:0000256" key="2">
    <source>
        <dbReference type="ARBA" id="ARBA00022729"/>
    </source>
</evidence>
<dbReference type="InterPro" id="IPR007110">
    <property type="entry name" value="Ig-like_dom"/>
</dbReference>
<dbReference type="SMART" id="SM00409">
    <property type="entry name" value="IG"/>
    <property type="match status" value="1"/>
</dbReference>
<dbReference type="GO" id="GO:0016020">
    <property type="term" value="C:membrane"/>
    <property type="evidence" value="ECO:0007669"/>
    <property type="project" value="UniProtKB-SubCell"/>
</dbReference>
<evidence type="ECO:0000259" key="7">
    <source>
        <dbReference type="PROSITE" id="PS50835"/>
    </source>
</evidence>
<dbReference type="PANTHER" id="PTHR12080:SF59">
    <property type="entry name" value="HEPATIC AND GLIAL CELL ADHESION MOLECULE"/>
    <property type="match status" value="1"/>
</dbReference>